<dbReference type="AlphaFoldDB" id="A0A645J1X6"/>
<dbReference type="EMBL" id="VSSQ01128897">
    <property type="protein sequence ID" value="MPN57407.1"/>
    <property type="molecule type" value="Genomic_DNA"/>
</dbReference>
<keyword evidence="1" id="KW-1133">Transmembrane helix</keyword>
<keyword evidence="1" id="KW-0472">Membrane</keyword>
<accession>A0A645J1X6</accession>
<protein>
    <submittedName>
        <fullName evidence="2">Uncharacterized protein</fullName>
    </submittedName>
</protein>
<gene>
    <name evidence="2" type="ORF">SDC9_205101</name>
</gene>
<proteinExistence type="predicted"/>
<feature type="transmembrane region" description="Helical" evidence="1">
    <location>
        <begin position="6"/>
        <end position="24"/>
    </location>
</feature>
<name>A0A645J1X6_9ZZZZ</name>
<keyword evidence="1" id="KW-0812">Transmembrane</keyword>
<reference evidence="2" key="1">
    <citation type="submission" date="2019-08" db="EMBL/GenBank/DDBJ databases">
        <authorList>
            <person name="Kucharzyk K."/>
            <person name="Murdoch R.W."/>
            <person name="Higgins S."/>
            <person name="Loffler F."/>
        </authorList>
    </citation>
    <scope>NUCLEOTIDE SEQUENCE</scope>
</reference>
<feature type="transmembrane region" description="Helical" evidence="1">
    <location>
        <begin position="36"/>
        <end position="54"/>
    </location>
</feature>
<organism evidence="2">
    <name type="scientific">bioreactor metagenome</name>
    <dbReference type="NCBI Taxonomy" id="1076179"/>
    <lineage>
        <taxon>unclassified sequences</taxon>
        <taxon>metagenomes</taxon>
        <taxon>ecological metagenomes</taxon>
    </lineage>
</organism>
<evidence type="ECO:0000256" key="1">
    <source>
        <dbReference type="SAM" id="Phobius"/>
    </source>
</evidence>
<sequence>MFRDLAANYGFTFLYRVLADFFLLIKFPGPEESIGFFGYLAFHFPGLPLFVHISCTGLDLDFQFNIFNKQVHY</sequence>
<evidence type="ECO:0000313" key="2">
    <source>
        <dbReference type="EMBL" id="MPN57407.1"/>
    </source>
</evidence>
<comment type="caution">
    <text evidence="2">The sequence shown here is derived from an EMBL/GenBank/DDBJ whole genome shotgun (WGS) entry which is preliminary data.</text>
</comment>